<dbReference type="eggNOG" id="COG2927">
    <property type="taxonomic scope" value="Bacteria"/>
</dbReference>
<dbReference type="InterPro" id="IPR036768">
    <property type="entry name" value="PolIII_chi_sf"/>
</dbReference>
<reference evidence="1 2" key="1">
    <citation type="journal article" date="2008" name="BMC Genomics">
        <title>The missing link: Bordetella petrii is endowed with both the metabolic versatility of environmental bacteria and virulence traits of pathogenic Bordetellae.</title>
        <authorList>
            <person name="Gross R."/>
            <person name="Guzman C.A."/>
            <person name="Sebaihia M."/>
            <person name="Martins Dos Santos V.A."/>
            <person name="Pieper D.H."/>
            <person name="Koebnik R."/>
            <person name="Lechner M."/>
            <person name="Bartels D."/>
            <person name="Buhrmester J."/>
            <person name="Choudhuri J.V."/>
            <person name="Ebensen T."/>
            <person name="Gaigalat L."/>
            <person name="Herrmann S."/>
            <person name="Khachane A.N."/>
            <person name="Larisch C."/>
            <person name="Link S."/>
            <person name="Linke B."/>
            <person name="Meyer F."/>
            <person name="Mormann S."/>
            <person name="Nakunst D."/>
            <person name="Rueckert C."/>
            <person name="Schneiker-Bekel S."/>
            <person name="Schulze K."/>
            <person name="Vorhoelter F.J."/>
            <person name="Yevsa T."/>
            <person name="Engle J.T."/>
            <person name="Goldman W.E."/>
            <person name="Puehler A."/>
            <person name="Goebel U.B."/>
            <person name="Goesmann A."/>
            <person name="Bloecker H."/>
            <person name="Kaiser O."/>
            <person name="Martinez-Arias R."/>
        </authorList>
    </citation>
    <scope>NUCLEOTIDE SEQUENCE [LARGE SCALE GENOMIC DNA]</scope>
    <source>
        <strain evidence="2">ATCC BAA-461 / DSM 12804 / CCUG 43448 / CIP 107267 / Se-1111R</strain>
    </source>
</reference>
<dbReference type="Proteomes" id="UP000001225">
    <property type="component" value="Chromosome"/>
</dbReference>
<dbReference type="GO" id="GO:0003677">
    <property type="term" value="F:DNA binding"/>
    <property type="evidence" value="ECO:0007669"/>
    <property type="project" value="InterPro"/>
</dbReference>
<keyword evidence="1" id="KW-0548">Nucleotidyltransferase</keyword>
<dbReference type="Gene3D" id="3.40.50.10110">
    <property type="entry name" value="DNA polymerase III subunit chi"/>
    <property type="match status" value="1"/>
</dbReference>
<accession>A9IIK0</accession>
<evidence type="ECO:0000313" key="2">
    <source>
        <dbReference type="Proteomes" id="UP000001225"/>
    </source>
</evidence>
<dbReference type="InterPro" id="IPR007459">
    <property type="entry name" value="DNA_pol3_chi"/>
</dbReference>
<gene>
    <name evidence="1" type="primary">holC</name>
    <name evidence="1" type="ordered locus">Bpet1770</name>
</gene>
<keyword evidence="1" id="KW-0808">Transferase</keyword>
<dbReference type="GO" id="GO:0032298">
    <property type="term" value="P:positive regulation of DNA-templated DNA replication initiation"/>
    <property type="evidence" value="ECO:0007669"/>
    <property type="project" value="TreeGrafter"/>
</dbReference>
<evidence type="ECO:0000313" key="1">
    <source>
        <dbReference type="EMBL" id="CAP42109.1"/>
    </source>
</evidence>
<dbReference type="EMBL" id="AM902716">
    <property type="protein sequence ID" value="CAP42109.1"/>
    <property type="molecule type" value="Genomic_DNA"/>
</dbReference>
<dbReference type="GO" id="GO:0006260">
    <property type="term" value="P:DNA replication"/>
    <property type="evidence" value="ECO:0007669"/>
    <property type="project" value="InterPro"/>
</dbReference>
<dbReference type="GO" id="GO:0003887">
    <property type="term" value="F:DNA-directed DNA polymerase activity"/>
    <property type="evidence" value="ECO:0007669"/>
    <property type="project" value="UniProtKB-EC"/>
</dbReference>
<dbReference type="PANTHER" id="PTHR38767:SF1">
    <property type="entry name" value="DNA POLYMERASE III SUBUNIT CHI"/>
    <property type="match status" value="1"/>
</dbReference>
<protein>
    <submittedName>
        <fullName evidence="1">DNA polymerase III, chi subunit</fullName>
        <ecNumber evidence="1">2.7.7.7</ecNumber>
    </submittedName>
</protein>
<sequence length="147" mass="16019">MPMTRIDFAFGAADRLRAACQAARKRYQAGQRLVVYCADGARLAAFDRMLWAFDDVSFVPHVLATDPLAADTPVILTAAAPQPAAAGDEPWLLNLDDDCPPGYDGFARVLEIVSDDPADRQAARQRWRVYQAAGHTPHSHDLAGRTA</sequence>
<dbReference type="SUPFAM" id="SSF102400">
    <property type="entry name" value="DNA polymerase III chi subunit"/>
    <property type="match status" value="1"/>
</dbReference>
<dbReference type="AlphaFoldDB" id="A9IIK0"/>
<dbReference type="EC" id="2.7.7.7" evidence="1"/>
<dbReference type="Pfam" id="PF04364">
    <property type="entry name" value="DNA_pol3_chi"/>
    <property type="match status" value="1"/>
</dbReference>
<name>A9IIK0_BORPD</name>
<dbReference type="PANTHER" id="PTHR38767">
    <property type="entry name" value="DNA POLYMERASE III SUBUNIT CHI"/>
    <property type="match status" value="1"/>
</dbReference>
<organism evidence="1 2">
    <name type="scientific">Bordetella petrii (strain ATCC BAA-461 / DSM 12804 / CCUG 43448 / CIP 107267 / Se-1111R)</name>
    <dbReference type="NCBI Taxonomy" id="340100"/>
    <lineage>
        <taxon>Bacteria</taxon>
        <taxon>Pseudomonadati</taxon>
        <taxon>Pseudomonadota</taxon>
        <taxon>Betaproteobacteria</taxon>
        <taxon>Burkholderiales</taxon>
        <taxon>Alcaligenaceae</taxon>
        <taxon>Bordetella</taxon>
    </lineage>
</organism>
<dbReference type="KEGG" id="bpt:Bpet1770"/>
<proteinExistence type="predicted"/>
<keyword evidence="2" id="KW-1185">Reference proteome</keyword>
<dbReference type="STRING" id="94624.Bpet1770"/>